<dbReference type="InterPro" id="IPR035892">
    <property type="entry name" value="C2_domain_sf"/>
</dbReference>
<sequence>MERIRFTVVSEPPEEEEQERECEEVGVAFIRIPEITETHSELLERRLQVLDMEREEVGTLTVSVEGLEALQAIMEEEEEEDAQ</sequence>
<evidence type="ECO:0000313" key="4">
    <source>
        <dbReference type="Proteomes" id="UP001335648"/>
    </source>
</evidence>
<dbReference type="PANTHER" id="PTHR14240">
    <property type="entry name" value="RETINITIS PIGMENTOSA GTPASE REGULATOR-INTERACTING PROTEIN"/>
    <property type="match status" value="1"/>
</dbReference>
<accession>A0AAN8E0I1</accession>
<feature type="compositionally biased region" description="Acidic residues" evidence="1">
    <location>
        <begin position="12"/>
        <end position="22"/>
    </location>
</feature>
<organism evidence="3 4">
    <name type="scientific">Champsocephalus esox</name>
    <name type="common">pike icefish</name>
    <dbReference type="NCBI Taxonomy" id="159716"/>
    <lineage>
        <taxon>Eukaryota</taxon>
        <taxon>Metazoa</taxon>
        <taxon>Chordata</taxon>
        <taxon>Craniata</taxon>
        <taxon>Vertebrata</taxon>
        <taxon>Euteleostomi</taxon>
        <taxon>Actinopterygii</taxon>
        <taxon>Neopterygii</taxon>
        <taxon>Teleostei</taxon>
        <taxon>Neoteleostei</taxon>
        <taxon>Acanthomorphata</taxon>
        <taxon>Eupercaria</taxon>
        <taxon>Perciformes</taxon>
        <taxon>Notothenioidei</taxon>
        <taxon>Channichthyidae</taxon>
        <taxon>Champsocephalus</taxon>
    </lineage>
</organism>
<dbReference type="InterPro" id="IPR031139">
    <property type="entry name" value="RPGRIP1_fam"/>
</dbReference>
<dbReference type="Gene3D" id="2.60.40.150">
    <property type="entry name" value="C2 domain"/>
    <property type="match status" value="1"/>
</dbReference>
<feature type="domain" description="RPGRIP1 C-terminal" evidence="2">
    <location>
        <begin position="3"/>
        <end position="76"/>
    </location>
</feature>
<evidence type="ECO:0000259" key="2">
    <source>
        <dbReference type="Pfam" id="PF18111"/>
    </source>
</evidence>
<dbReference type="InterPro" id="IPR041091">
    <property type="entry name" value="RPGRIP1_C"/>
</dbReference>
<dbReference type="GO" id="GO:1905515">
    <property type="term" value="P:non-motile cilium assembly"/>
    <property type="evidence" value="ECO:0007669"/>
    <property type="project" value="TreeGrafter"/>
</dbReference>
<dbReference type="Proteomes" id="UP001335648">
    <property type="component" value="Unassembled WGS sequence"/>
</dbReference>
<name>A0AAN8E0I1_9TELE</name>
<dbReference type="Pfam" id="PF18111">
    <property type="entry name" value="RPGR1_C"/>
    <property type="match status" value="1"/>
</dbReference>
<evidence type="ECO:0000313" key="3">
    <source>
        <dbReference type="EMBL" id="KAK5931660.1"/>
    </source>
</evidence>
<dbReference type="AlphaFoldDB" id="A0AAN8E0I1"/>
<keyword evidence="4" id="KW-1185">Reference proteome</keyword>
<protein>
    <recommendedName>
        <fullName evidence="2">RPGRIP1 C-terminal domain-containing protein</fullName>
    </recommendedName>
</protein>
<comment type="caution">
    <text evidence="3">The sequence shown here is derived from an EMBL/GenBank/DDBJ whole genome shotgun (WGS) entry which is preliminary data.</text>
</comment>
<dbReference type="GO" id="GO:0032391">
    <property type="term" value="C:photoreceptor connecting cilium"/>
    <property type="evidence" value="ECO:0007669"/>
    <property type="project" value="TreeGrafter"/>
</dbReference>
<reference evidence="3 4" key="1">
    <citation type="journal article" date="2023" name="Mol. Biol. Evol.">
        <title>Genomics of Secondarily Temperate Adaptation in the Only Non-Antarctic Icefish.</title>
        <authorList>
            <person name="Rivera-Colon A.G."/>
            <person name="Rayamajhi N."/>
            <person name="Minhas B.F."/>
            <person name="Madrigal G."/>
            <person name="Bilyk K.T."/>
            <person name="Yoon V."/>
            <person name="Hune M."/>
            <person name="Gregory S."/>
            <person name="Cheng C.H.C."/>
            <person name="Catchen J.M."/>
        </authorList>
    </citation>
    <scope>NUCLEOTIDE SEQUENCE [LARGE SCALE GENOMIC DNA]</scope>
    <source>
        <strain evidence="3">JC2023a</strain>
    </source>
</reference>
<dbReference type="PANTHER" id="PTHR14240:SF1">
    <property type="entry name" value="PROTEIN FANTOM-RELATED"/>
    <property type="match status" value="1"/>
</dbReference>
<dbReference type="GO" id="GO:0046548">
    <property type="term" value="P:retinal rod cell development"/>
    <property type="evidence" value="ECO:0007669"/>
    <property type="project" value="TreeGrafter"/>
</dbReference>
<proteinExistence type="predicted"/>
<dbReference type="EMBL" id="JAULUE010000038">
    <property type="protein sequence ID" value="KAK5931660.1"/>
    <property type="molecule type" value="Genomic_DNA"/>
</dbReference>
<evidence type="ECO:0000256" key="1">
    <source>
        <dbReference type="SAM" id="MobiDB-lite"/>
    </source>
</evidence>
<gene>
    <name evidence="3" type="ORF">CesoFtcFv8_000073</name>
</gene>
<feature type="region of interest" description="Disordered" evidence="1">
    <location>
        <begin position="1"/>
        <end position="22"/>
    </location>
</feature>